<accession>A0AAU8DPI0</accession>
<dbReference type="InterPro" id="IPR049397">
    <property type="entry name" value="EthR_C"/>
</dbReference>
<dbReference type="Gene3D" id="1.10.357.10">
    <property type="entry name" value="Tetracycline Repressor, domain 2"/>
    <property type="match status" value="1"/>
</dbReference>
<dbReference type="Pfam" id="PF21313">
    <property type="entry name" value="EthR_C"/>
    <property type="match status" value="1"/>
</dbReference>
<evidence type="ECO:0000256" key="1">
    <source>
        <dbReference type="ARBA" id="ARBA00023015"/>
    </source>
</evidence>
<dbReference type="PANTHER" id="PTHR30055">
    <property type="entry name" value="HTH-TYPE TRANSCRIPTIONAL REGULATOR RUTR"/>
    <property type="match status" value="1"/>
</dbReference>
<gene>
    <name evidence="6" type="ORF">ABLG96_01575</name>
</gene>
<evidence type="ECO:0000313" key="6">
    <source>
        <dbReference type="EMBL" id="XCG64061.1"/>
    </source>
</evidence>
<feature type="domain" description="HTH tetR-type" evidence="5">
    <location>
        <begin position="18"/>
        <end position="78"/>
    </location>
</feature>
<keyword evidence="1" id="KW-0805">Transcription regulation</keyword>
<sequence length="207" mass="22479">MTPPAAARGRRSARMSGDERERAILAAAETLLAERTLDEISIDELARAAGISRPTFYFYFASKDAVLLQLLDRVIAEVDRRGAEVIPDPAAPSPDFARAINVFVEVFSEHRGVTVATVAARLTSPAIQALWSDSMQRWVDHVAAVIAVEQERGAAPRGIDPAHLSTALNTMNEQVLSATFTGTVPFVPENEVGAVLHTTWRRAIYGT</sequence>
<dbReference type="SUPFAM" id="SSF46689">
    <property type="entry name" value="Homeodomain-like"/>
    <property type="match status" value="1"/>
</dbReference>
<dbReference type="Pfam" id="PF00440">
    <property type="entry name" value="TetR_N"/>
    <property type="match status" value="1"/>
</dbReference>
<dbReference type="PANTHER" id="PTHR30055:SF184">
    <property type="entry name" value="HTH-TYPE TRANSCRIPTIONAL REGULATOR ETHR"/>
    <property type="match status" value="1"/>
</dbReference>
<dbReference type="FunFam" id="1.10.10.60:FF:000141">
    <property type="entry name" value="TetR family transcriptional regulator"/>
    <property type="match status" value="1"/>
</dbReference>
<keyword evidence="2 4" id="KW-0238">DNA-binding</keyword>
<evidence type="ECO:0000256" key="2">
    <source>
        <dbReference type="ARBA" id="ARBA00023125"/>
    </source>
</evidence>
<dbReference type="PRINTS" id="PR00455">
    <property type="entry name" value="HTHTETR"/>
</dbReference>
<evidence type="ECO:0000259" key="5">
    <source>
        <dbReference type="PROSITE" id="PS50977"/>
    </source>
</evidence>
<dbReference type="EMBL" id="CP159218">
    <property type="protein sequence ID" value="XCG64061.1"/>
    <property type="molecule type" value="Genomic_DNA"/>
</dbReference>
<name>A0AAU8DPI0_9ACTN</name>
<protein>
    <submittedName>
        <fullName evidence="6">TetR/AcrR family transcriptional regulator</fullName>
    </submittedName>
</protein>
<dbReference type="AlphaFoldDB" id="A0AAU8DPI0"/>
<dbReference type="GO" id="GO:0000976">
    <property type="term" value="F:transcription cis-regulatory region binding"/>
    <property type="evidence" value="ECO:0007669"/>
    <property type="project" value="TreeGrafter"/>
</dbReference>
<dbReference type="Gene3D" id="1.10.10.60">
    <property type="entry name" value="Homeodomain-like"/>
    <property type="match status" value="1"/>
</dbReference>
<dbReference type="SUPFAM" id="SSF48498">
    <property type="entry name" value="Tetracyclin repressor-like, C-terminal domain"/>
    <property type="match status" value="1"/>
</dbReference>
<dbReference type="InterPro" id="IPR036271">
    <property type="entry name" value="Tet_transcr_reg_TetR-rel_C_sf"/>
</dbReference>
<evidence type="ECO:0000256" key="3">
    <source>
        <dbReference type="ARBA" id="ARBA00023163"/>
    </source>
</evidence>
<dbReference type="GO" id="GO:0045892">
    <property type="term" value="P:negative regulation of DNA-templated transcription"/>
    <property type="evidence" value="ECO:0007669"/>
    <property type="project" value="UniProtKB-ARBA"/>
</dbReference>
<organism evidence="6">
    <name type="scientific">Nakamurella sp. A5-74</name>
    <dbReference type="NCBI Taxonomy" id="3158264"/>
    <lineage>
        <taxon>Bacteria</taxon>
        <taxon>Bacillati</taxon>
        <taxon>Actinomycetota</taxon>
        <taxon>Actinomycetes</taxon>
        <taxon>Nakamurellales</taxon>
        <taxon>Nakamurellaceae</taxon>
        <taxon>Nakamurella</taxon>
    </lineage>
</organism>
<dbReference type="RefSeq" id="WP_353649675.1">
    <property type="nucleotide sequence ID" value="NZ_CP159218.1"/>
</dbReference>
<dbReference type="InterPro" id="IPR050109">
    <property type="entry name" value="HTH-type_TetR-like_transc_reg"/>
</dbReference>
<dbReference type="InterPro" id="IPR001647">
    <property type="entry name" value="HTH_TetR"/>
</dbReference>
<dbReference type="InterPro" id="IPR009057">
    <property type="entry name" value="Homeodomain-like_sf"/>
</dbReference>
<dbReference type="PROSITE" id="PS50977">
    <property type="entry name" value="HTH_TETR_2"/>
    <property type="match status" value="1"/>
</dbReference>
<proteinExistence type="predicted"/>
<reference evidence="6" key="1">
    <citation type="submission" date="2024-05" db="EMBL/GenBank/DDBJ databases">
        <authorList>
            <person name="Cai S.Y."/>
            <person name="Jin L.M."/>
            <person name="Li H.R."/>
        </authorList>
    </citation>
    <scope>NUCLEOTIDE SEQUENCE</scope>
    <source>
        <strain evidence="6">A5-74</strain>
    </source>
</reference>
<dbReference type="GO" id="GO:0003700">
    <property type="term" value="F:DNA-binding transcription factor activity"/>
    <property type="evidence" value="ECO:0007669"/>
    <property type="project" value="TreeGrafter"/>
</dbReference>
<keyword evidence="3" id="KW-0804">Transcription</keyword>
<feature type="DNA-binding region" description="H-T-H motif" evidence="4">
    <location>
        <begin position="41"/>
        <end position="60"/>
    </location>
</feature>
<evidence type="ECO:0000256" key="4">
    <source>
        <dbReference type="PROSITE-ProRule" id="PRU00335"/>
    </source>
</evidence>